<protein>
    <submittedName>
        <fullName evidence="2">Uncharacterized protein</fullName>
    </submittedName>
</protein>
<feature type="region of interest" description="Disordered" evidence="1">
    <location>
        <begin position="60"/>
        <end position="88"/>
    </location>
</feature>
<accession>A0A8S1HMK9</accession>
<sequence length="219" mass="24639">MKLVGDELVLITLPDGTQIKWSSKLQELAEYAASHRTNITSDHVELLSIISPDEVARLASSEPKKRVPAGRRSTRMDENGEYGESTRKRKKLNDAVKMEIDEDCDNDIDEIDEATEVAMEAVRRRQNKALVCKFCKSSAMRVVDPKNPELNLRVLECMNMDCLATHSLTILAGGSVFGVNEVNEVLRTRQRETIPPLTKDRNGFTVMTIKSQNKPVRLI</sequence>
<gene>
    <name evidence="2" type="ORF">CAUJ_LOCUS13123</name>
</gene>
<dbReference type="EMBL" id="CAJGYM010000088">
    <property type="protein sequence ID" value="CAD6197214.1"/>
    <property type="molecule type" value="Genomic_DNA"/>
</dbReference>
<dbReference type="AlphaFoldDB" id="A0A8S1HMK9"/>
<keyword evidence="3" id="KW-1185">Reference proteome</keyword>
<comment type="caution">
    <text evidence="2">The sequence shown here is derived from an EMBL/GenBank/DDBJ whole genome shotgun (WGS) entry which is preliminary data.</text>
</comment>
<organism evidence="2 3">
    <name type="scientific">Caenorhabditis auriculariae</name>
    <dbReference type="NCBI Taxonomy" id="2777116"/>
    <lineage>
        <taxon>Eukaryota</taxon>
        <taxon>Metazoa</taxon>
        <taxon>Ecdysozoa</taxon>
        <taxon>Nematoda</taxon>
        <taxon>Chromadorea</taxon>
        <taxon>Rhabditida</taxon>
        <taxon>Rhabditina</taxon>
        <taxon>Rhabditomorpha</taxon>
        <taxon>Rhabditoidea</taxon>
        <taxon>Rhabditidae</taxon>
        <taxon>Peloderinae</taxon>
        <taxon>Caenorhabditis</taxon>
    </lineage>
</organism>
<evidence type="ECO:0000313" key="3">
    <source>
        <dbReference type="Proteomes" id="UP000835052"/>
    </source>
</evidence>
<evidence type="ECO:0000256" key="1">
    <source>
        <dbReference type="SAM" id="MobiDB-lite"/>
    </source>
</evidence>
<dbReference type="Proteomes" id="UP000835052">
    <property type="component" value="Unassembled WGS sequence"/>
</dbReference>
<reference evidence="2" key="1">
    <citation type="submission" date="2020-10" db="EMBL/GenBank/DDBJ databases">
        <authorList>
            <person name="Kikuchi T."/>
        </authorList>
    </citation>
    <scope>NUCLEOTIDE SEQUENCE</scope>
    <source>
        <strain evidence="2">NKZ352</strain>
    </source>
</reference>
<proteinExistence type="predicted"/>
<name>A0A8S1HMK9_9PELO</name>
<evidence type="ECO:0000313" key="2">
    <source>
        <dbReference type="EMBL" id="CAD6197214.1"/>
    </source>
</evidence>